<accession>A0A5C1AI00</accession>
<dbReference type="AlphaFoldDB" id="A0A5C1AI00"/>
<evidence type="ECO:0000259" key="1">
    <source>
        <dbReference type="Pfam" id="PF13360"/>
    </source>
</evidence>
<dbReference type="Gene3D" id="2.130.10.10">
    <property type="entry name" value="YVTN repeat-like/Quinoprotein amine dehydrogenase"/>
    <property type="match status" value="1"/>
</dbReference>
<dbReference type="Pfam" id="PF13360">
    <property type="entry name" value="PQQ_2"/>
    <property type="match status" value="1"/>
</dbReference>
<organism evidence="2 3">
    <name type="scientific">Limnoglobus roseus</name>
    <dbReference type="NCBI Taxonomy" id="2598579"/>
    <lineage>
        <taxon>Bacteria</taxon>
        <taxon>Pseudomonadati</taxon>
        <taxon>Planctomycetota</taxon>
        <taxon>Planctomycetia</taxon>
        <taxon>Gemmatales</taxon>
        <taxon>Gemmataceae</taxon>
        <taxon>Limnoglobus</taxon>
    </lineage>
</organism>
<dbReference type="PANTHER" id="PTHR34512">
    <property type="entry name" value="CELL SURFACE PROTEIN"/>
    <property type="match status" value="1"/>
</dbReference>
<dbReference type="InterPro" id="IPR002372">
    <property type="entry name" value="PQQ_rpt_dom"/>
</dbReference>
<dbReference type="KEGG" id="lrs:PX52LOC_06113"/>
<feature type="domain" description="Pyrrolo-quinoline quinone repeat" evidence="1">
    <location>
        <begin position="17"/>
        <end position="264"/>
    </location>
</feature>
<dbReference type="Proteomes" id="UP000324974">
    <property type="component" value="Chromosome"/>
</dbReference>
<proteinExistence type="predicted"/>
<dbReference type="PANTHER" id="PTHR34512:SF30">
    <property type="entry name" value="OUTER MEMBRANE PROTEIN ASSEMBLY FACTOR BAMB"/>
    <property type="match status" value="1"/>
</dbReference>
<protein>
    <submittedName>
        <fullName evidence="2">Alcohol dehydrogenase</fullName>
    </submittedName>
</protein>
<sequence>MIWQFDYEFQYEDYYGYDNGPRCSPVVDGDRVYTYGVEGVIHCLEQKTGKRLWKFDTKQNYFFQQNFFGVGSTPIVEGELLLVAVGGSPKGPRPADLRDVQPNGSGILALDKKTGKVAYAALDELASYSSPTVVTLHGQRTALYFSRAGLVAFEAATGKKLFSYPWRAKIQESVNASNPVVVGDLILLTESYWPGAVCLKVKPDRTGVTVVWSDLEKDREDRSLACHWNTPIYHDGYVYGSSGRHTPEGDLRCVSLATGEVKWKEKRTTRSSILKVDGHALALTEQGELRLFKLNSEKYDEKARWESPDLEYPCWAPPVLSRGLLYVRGKNRLVCYELIPKK</sequence>
<evidence type="ECO:0000313" key="2">
    <source>
        <dbReference type="EMBL" id="QEL19059.1"/>
    </source>
</evidence>
<evidence type="ECO:0000313" key="3">
    <source>
        <dbReference type="Proteomes" id="UP000324974"/>
    </source>
</evidence>
<dbReference type="InterPro" id="IPR015943">
    <property type="entry name" value="WD40/YVTN_repeat-like_dom_sf"/>
</dbReference>
<dbReference type="SUPFAM" id="SSF50998">
    <property type="entry name" value="Quinoprotein alcohol dehydrogenase-like"/>
    <property type="match status" value="1"/>
</dbReference>
<reference evidence="3" key="1">
    <citation type="submission" date="2019-08" db="EMBL/GenBank/DDBJ databases">
        <title>Limnoglobus roseus gen. nov., sp. nov., a novel freshwater planctomycete with a giant genome from the family Gemmataceae.</title>
        <authorList>
            <person name="Kulichevskaya I.S."/>
            <person name="Naumoff D.G."/>
            <person name="Miroshnikov K."/>
            <person name="Ivanova A."/>
            <person name="Philippov D.A."/>
            <person name="Hakobyan A."/>
            <person name="Rijpstra I.C."/>
            <person name="Sinninghe Damste J.S."/>
            <person name="Liesack W."/>
            <person name="Dedysh S.N."/>
        </authorList>
    </citation>
    <scope>NUCLEOTIDE SEQUENCE [LARGE SCALE GENOMIC DNA]</scope>
    <source>
        <strain evidence="3">PX52</strain>
    </source>
</reference>
<keyword evidence="3" id="KW-1185">Reference proteome</keyword>
<dbReference type="InterPro" id="IPR011047">
    <property type="entry name" value="Quinoprotein_ADH-like_sf"/>
</dbReference>
<name>A0A5C1AI00_9BACT</name>
<dbReference type="EMBL" id="CP042425">
    <property type="protein sequence ID" value="QEL19059.1"/>
    <property type="molecule type" value="Genomic_DNA"/>
</dbReference>
<gene>
    <name evidence="2" type="ORF">PX52LOC_06113</name>
</gene>